<name>A0ABW4B8F8_9LACO</name>
<evidence type="ECO:0000313" key="1">
    <source>
        <dbReference type="EMBL" id="MFD1392608.1"/>
    </source>
</evidence>
<organism evidence="1 2">
    <name type="scientific">Lacticaseibacillus jixianensis</name>
    <dbReference type="NCBI Taxonomy" id="2486012"/>
    <lineage>
        <taxon>Bacteria</taxon>
        <taxon>Bacillati</taxon>
        <taxon>Bacillota</taxon>
        <taxon>Bacilli</taxon>
        <taxon>Lactobacillales</taxon>
        <taxon>Lactobacillaceae</taxon>
        <taxon>Lacticaseibacillus</taxon>
    </lineage>
</organism>
<keyword evidence="1" id="KW-0808">Transferase</keyword>
<dbReference type="GO" id="GO:0061542">
    <property type="term" value="F:3-demethylubiquinol 3-O-methyltransferase activity"/>
    <property type="evidence" value="ECO:0007669"/>
    <property type="project" value="UniProtKB-EC"/>
</dbReference>
<dbReference type="SUPFAM" id="SSF53335">
    <property type="entry name" value="S-adenosyl-L-methionine-dependent methyltransferases"/>
    <property type="match status" value="1"/>
</dbReference>
<dbReference type="Proteomes" id="UP001597249">
    <property type="component" value="Unassembled WGS sequence"/>
</dbReference>
<dbReference type="GO" id="GO:0032259">
    <property type="term" value="P:methylation"/>
    <property type="evidence" value="ECO:0007669"/>
    <property type="project" value="UniProtKB-KW"/>
</dbReference>
<dbReference type="RefSeq" id="WP_125584331.1">
    <property type="nucleotide sequence ID" value="NZ_JBHTMO010000006.1"/>
</dbReference>
<sequence>MEPYPTMKPAAGSLPTSSNQPLWQVLAKKAPALVGKRVLAIHSGDGAFCRAAINAGAIAVLGVDHDRHAISAARDVASSDRLRYRIMPDRRFDMLTGPYDLVIGPFAFPAEDLRQSTHQLAKLMRPTGQMILAITGAADASQVRANLSSLITVSECFAPSQQPSGTKLFVVVAGRTKLTPPTPRRRPSRTK</sequence>
<dbReference type="GO" id="GO:0102208">
    <property type="term" value="F:2-polyprenyl-6-hydroxyphenol methylase activity"/>
    <property type="evidence" value="ECO:0007669"/>
    <property type="project" value="UniProtKB-EC"/>
</dbReference>
<gene>
    <name evidence="1" type="ORF">ACFQ3L_03265</name>
</gene>
<accession>A0ABW4B8F8</accession>
<keyword evidence="1" id="KW-0489">Methyltransferase</keyword>
<proteinExistence type="predicted"/>
<dbReference type="EC" id="2.1.1.222" evidence="1"/>
<dbReference type="InterPro" id="IPR029063">
    <property type="entry name" value="SAM-dependent_MTases_sf"/>
</dbReference>
<dbReference type="CDD" id="cd02440">
    <property type="entry name" value="AdoMet_MTases"/>
    <property type="match status" value="1"/>
</dbReference>
<dbReference type="EMBL" id="JBHTMO010000006">
    <property type="protein sequence ID" value="MFD1392608.1"/>
    <property type="molecule type" value="Genomic_DNA"/>
</dbReference>
<evidence type="ECO:0000313" key="2">
    <source>
        <dbReference type="Proteomes" id="UP001597249"/>
    </source>
</evidence>
<comment type="caution">
    <text evidence="1">The sequence shown here is derived from an EMBL/GenBank/DDBJ whole genome shotgun (WGS) entry which is preliminary data.</text>
</comment>
<dbReference type="EC" id="2.1.1.64" evidence="1"/>
<protein>
    <submittedName>
        <fullName evidence="1">Class I SAM-dependent methyltransferase</fullName>
        <ecNumber evidence="1">2.1.1.222</ecNumber>
        <ecNumber evidence="1">2.1.1.64</ecNumber>
    </submittedName>
</protein>
<keyword evidence="2" id="KW-1185">Reference proteome</keyword>
<dbReference type="Gene3D" id="3.40.50.150">
    <property type="entry name" value="Vaccinia Virus protein VP39"/>
    <property type="match status" value="1"/>
</dbReference>
<reference evidence="2" key="1">
    <citation type="journal article" date="2019" name="Int. J. Syst. Evol. Microbiol.">
        <title>The Global Catalogue of Microorganisms (GCM) 10K type strain sequencing project: providing services to taxonomists for standard genome sequencing and annotation.</title>
        <authorList>
            <consortium name="The Broad Institute Genomics Platform"/>
            <consortium name="The Broad Institute Genome Sequencing Center for Infectious Disease"/>
            <person name="Wu L."/>
            <person name="Ma J."/>
        </authorList>
    </citation>
    <scope>NUCLEOTIDE SEQUENCE [LARGE SCALE GENOMIC DNA]</scope>
    <source>
        <strain evidence="2">CCM 8911</strain>
    </source>
</reference>